<dbReference type="PROSITE" id="PS51318">
    <property type="entry name" value="TAT"/>
    <property type="match status" value="1"/>
</dbReference>
<accession>A0ABW4LCP6</accession>
<evidence type="ECO:0000256" key="1">
    <source>
        <dbReference type="SAM" id="SignalP"/>
    </source>
</evidence>
<dbReference type="InterPro" id="IPR008557">
    <property type="entry name" value="PhoX"/>
</dbReference>
<comment type="caution">
    <text evidence="2">The sequence shown here is derived from an EMBL/GenBank/DDBJ whole genome shotgun (WGS) entry which is preliminary data.</text>
</comment>
<dbReference type="SUPFAM" id="SSF63829">
    <property type="entry name" value="Calcium-dependent phosphotriesterase"/>
    <property type="match status" value="1"/>
</dbReference>
<dbReference type="Proteomes" id="UP001597347">
    <property type="component" value="Unassembled WGS sequence"/>
</dbReference>
<name>A0ABW4LCP6_9MICO</name>
<dbReference type="RefSeq" id="WP_377932653.1">
    <property type="nucleotide sequence ID" value="NZ_JBHUEA010000005.1"/>
</dbReference>
<evidence type="ECO:0000313" key="3">
    <source>
        <dbReference type="Proteomes" id="UP001597347"/>
    </source>
</evidence>
<dbReference type="EMBL" id="JBHUEA010000005">
    <property type="protein sequence ID" value="MFD1720904.1"/>
    <property type="molecule type" value="Genomic_DNA"/>
</dbReference>
<dbReference type="PANTHER" id="PTHR35399">
    <property type="entry name" value="SLR8030 PROTEIN"/>
    <property type="match status" value="1"/>
</dbReference>
<dbReference type="PANTHER" id="PTHR35399:SF4">
    <property type="entry name" value="MEMBRANE PROTEIN"/>
    <property type="match status" value="1"/>
</dbReference>
<organism evidence="2 3">
    <name type="scientific">Amnibacterium endophyticum</name>
    <dbReference type="NCBI Taxonomy" id="2109337"/>
    <lineage>
        <taxon>Bacteria</taxon>
        <taxon>Bacillati</taxon>
        <taxon>Actinomycetota</taxon>
        <taxon>Actinomycetes</taxon>
        <taxon>Micrococcales</taxon>
        <taxon>Microbacteriaceae</taxon>
        <taxon>Amnibacterium</taxon>
    </lineage>
</organism>
<evidence type="ECO:0000313" key="2">
    <source>
        <dbReference type="EMBL" id="MFD1720904.1"/>
    </source>
</evidence>
<keyword evidence="3" id="KW-1185">Reference proteome</keyword>
<feature type="chain" id="PRO_5045851319" evidence="1">
    <location>
        <begin position="33"/>
        <end position="497"/>
    </location>
</feature>
<reference evidence="3" key="1">
    <citation type="journal article" date="2019" name="Int. J. Syst. Evol. Microbiol.">
        <title>The Global Catalogue of Microorganisms (GCM) 10K type strain sequencing project: providing services to taxonomists for standard genome sequencing and annotation.</title>
        <authorList>
            <consortium name="The Broad Institute Genomics Platform"/>
            <consortium name="The Broad Institute Genome Sequencing Center for Infectious Disease"/>
            <person name="Wu L."/>
            <person name="Ma J."/>
        </authorList>
    </citation>
    <scope>NUCLEOTIDE SEQUENCE [LARGE SCALE GENOMIC DNA]</scope>
    <source>
        <strain evidence="3">CGMCC 1.12471</strain>
    </source>
</reference>
<feature type="signal peptide" evidence="1">
    <location>
        <begin position="1"/>
        <end position="32"/>
    </location>
</feature>
<dbReference type="InterPro" id="IPR006311">
    <property type="entry name" value="TAT_signal"/>
</dbReference>
<sequence length="497" mass="53230">MSFDRRQLLSGGALLGASAVAGTALGADAAQAAPLAAGKRSTIAKLFPPLTEYAAGGKLVLPRGFSAEVVAQSGVTDLQDGRGKTIGKTPDRPDGTVAVRSGQRLRLIQNHEISSKTGNFVPAVAGTVYDPGAEGGGVTVIETTTTGRRVAEWVGLSGTVSNCAGGPTPWGSWLTCEETEAKAGTGSFTKDHGYVFEVFADRPDQQVPKPIEAWGRAPHEAVVVEPSRTRVYLTEDASRPTGLLYRWTAPTGYRLRPRIAESLGRDAGRLDALAVLTNDGSVLPDLAYVTSAEIGRPFRTSWKRVPDRHATTTSLRKQFPDGEITHSKKLEGAWGDRRGMYFVASFAFAAGDLPTDATKHDGQVWYYDYADETLTLKAYFPYNEQLHVETAGWEESLGRSLDLAFDGPDGCHVSPYGDLILTEDGNTANHVLAWNATTGAQAIARNAIVQEQSEAKGNVYSEMTGPAFSPDGTVLFANVQEPGHVFAIRGPWRTYLG</sequence>
<keyword evidence="1" id="KW-0732">Signal</keyword>
<proteinExistence type="predicted"/>
<dbReference type="Pfam" id="PF05787">
    <property type="entry name" value="PhoX"/>
    <property type="match status" value="1"/>
</dbReference>
<gene>
    <name evidence="2" type="ORF">ACFSBI_05020</name>
</gene>
<protein>
    <submittedName>
        <fullName evidence="2">Alkaline phosphatase PhoX</fullName>
    </submittedName>
</protein>